<keyword evidence="3" id="KW-1185">Reference proteome</keyword>
<accession>A0ABV9JB11</accession>
<dbReference type="PANTHER" id="PTHR37305:SF1">
    <property type="entry name" value="MEMBRANE PROTEIN"/>
    <property type="match status" value="1"/>
</dbReference>
<keyword evidence="1" id="KW-1133">Transmembrane helix</keyword>
<feature type="transmembrane region" description="Helical" evidence="1">
    <location>
        <begin position="285"/>
        <end position="307"/>
    </location>
</feature>
<evidence type="ECO:0000256" key="1">
    <source>
        <dbReference type="SAM" id="Phobius"/>
    </source>
</evidence>
<sequence>MNITLRQEFSYIFSSKIFIIGLILFGILIGFGSVQAVNTKNDSVAQFQEVKKLYKTSTEFKKDIKKPYRFTQKSNGTNQVDTSVDNVARYSYENLVIADSQLTVMGFPKYILKYYGLIFLPLIMGLFGISVATYDYKYDTYKRRLNNYTWKEILLGKYVVLLLTIIASYLFISLLSVVVGLFLAKFSVPFDVPQYGNFHAEMSFSSFAVVFSILCFIGLMVALVWFTLAINIKNTVVCVIAFLVYDLIVPNLGKYDYKNVVMTLYTTVGQQNILQPTPVIQISSWTAWIMFLCYTACLGLGGLGLFYKKLRYL</sequence>
<feature type="transmembrane region" description="Helical" evidence="1">
    <location>
        <begin position="155"/>
        <end position="184"/>
    </location>
</feature>
<proteinExistence type="predicted"/>
<organism evidence="2 3">
    <name type="scientific">Lactococcus nasutitermitis</name>
    <dbReference type="NCBI Taxonomy" id="1652957"/>
    <lineage>
        <taxon>Bacteria</taxon>
        <taxon>Bacillati</taxon>
        <taxon>Bacillota</taxon>
        <taxon>Bacilli</taxon>
        <taxon>Lactobacillales</taxon>
        <taxon>Streptococcaceae</taxon>
        <taxon>Lactococcus</taxon>
    </lineage>
</organism>
<dbReference type="Proteomes" id="UP001595987">
    <property type="component" value="Unassembled WGS sequence"/>
</dbReference>
<feature type="transmembrane region" description="Helical" evidence="1">
    <location>
        <begin position="235"/>
        <end position="253"/>
    </location>
</feature>
<name>A0ABV9JB11_9LACT</name>
<comment type="caution">
    <text evidence="2">The sequence shown here is derived from an EMBL/GenBank/DDBJ whole genome shotgun (WGS) entry which is preliminary data.</text>
</comment>
<gene>
    <name evidence="2" type="ORF">ACFO26_01985</name>
</gene>
<feature type="transmembrane region" description="Helical" evidence="1">
    <location>
        <begin position="12"/>
        <end position="34"/>
    </location>
</feature>
<keyword evidence="1" id="KW-0812">Transmembrane</keyword>
<keyword evidence="1" id="KW-0472">Membrane</keyword>
<evidence type="ECO:0000313" key="2">
    <source>
        <dbReference type="EMBL" id="MFC4651672.1"/>
    </source>
</evidence>
<reference evidence="3" key="1">
    <citation type="journal article" date="2019" name="Int. J. Syst. Evol. Microbiol.">
        <title>The Global Catalogue of Microorganisms (GCM) 10K type strain sequencing project: providing services to taxonomists for standard genome sequencing and annotation.</title>
        <authorList>
            <consortium name="The Broad Institute Genomics Platform"/>
            <consortium name="The Broad Institute Genome Sequencing Center for Infectious Disease"/>
            <person name="Wu L."/>
            <person name="Ma J."/>
        </authorList>
    </citation>
    <scope>NUCLEOTIDE SEQUENCE [LARGE SCALE GENOMIC DNA]</scope>
    <source>
        <strain evidence="3">CCUG 63287</strain>
    </source>
</reference>
<dbReference type="PANTHER" id="PTHR37305">
    <property type="entry name" value="INTEGRAL MEMBRANE PROTEIN-RELATED"/>
    <property type="match status" value="1"/>
</dbReference>
<feature type="transmembrane region" description="Helical" evidence="1">
    <location>
        <begin position="114"/>
        <end position="134"/>
    </location>
</feature>
<evidence type="ECO:0000313" key="3">
    <source>
        <dbReference type="Proteomes" id="UP001595987"/>
    </source>
</evidence>
<protein>
    <submittedName>
        <fullName evidence="2">ABC transporter permease subunit</fullName>
    </submittedName>
</protein>
<dbReference type="EMBL" id="JBHSGD010000002">
    <property type="protein sequence ID" value="MFC4651672.1"/>
    <property type="molecule type" value="Genomic_DNA"/>
</dbReference>
<dbReference type="RefSeq" id="WP_213536610.1">
    <property type="nucleotide sequence ID" value="NZ_BOVQ01000008.1"/>
</dbReference>
<feature type="transmembrane region" description="Helical" evidence="1">
    <location>
        <begin position="204"/>
        <end position="228"/>
    </location>
</feature>